<evidence type="ECO:0000259" key="10">
    <source>
        <dbReference type="PROSITE" id="PS51755"/>
    </source>
</evidence>
<protein>
    <submittedName>
        <fullName evidence="11">MFS transporter</fullName>
    </submittedName>
</protein>
<dbReference type="PROSITE" id="PS00217">
    <property type="entry name" value="SUGAR_TRANSPORT_2"/>
    <property type="match status" value="1"/>
</dbReference>
<feature type="transmembrane region" description="Helical" evidence="8">
    <location>
        <begin position="54"/>
        <end position="77"/>
    </location>
</feature>
<dbReference type="SUPFAM" id="SSF103473">
    <property type="entry name" value="MFS general substrate transporter"/>
    <property type="match status" value="1"/>
</dbReference>
<dbReference type="Gene3D" id="1.20.1250.20">
    <property type="entry name" value="MFS general substrate transporter like domains"/>
    <property type="match status" value="1"/>
</dbReference>
<dbReference type="InterPro" id="IPR011701">
    <property type="entry name" value="MFS"/>
</dbReference>
<dbReference type="PROSITE" id="PS50850">
    <property type="entry name" value="MFS"/>
    <property type="match status" value="1"/>
</dbReference>
<keyword evidence="3 8" id="KW-0812">Transmembrane</keyword>
<proteinExistence type="predicted"/>
<keyword evidence="4 8" id="KW-1133">Transmembrane helix</keyword>
<evidence type="ECO:0000259" key="9">
    <source>
        <dbReference type="PROSITE" id="PS50850"/>
    </source>
</evidence>
<dbReference type="Pfam" id="PF07690">
    <property type="entry name" value="MFS_1"/>
    <property type="match status" value="1"/>
</dbReference>
<dbReference type="GO" id="GO:0022857">
    <property type="term" value="F:transmembrane transporter activity"/>
    <property type="evidence" value="ECO:0007669"/>
    <property type="project" value="InterPro"/>
</dbReference>
<dbReference type="GO" id="GO:0006355">
    <property type="term" value="P:regulation of DNA-templated transcription"/>
    <property type="evidence" value="ECO:0007669"/>
    <property type="project" value="InterPro"/>
</dbReference>
<dbReference type="GO" id="GO:0003677">
    <property type="term" value="F:DNA binding"/>
    <property type="evidence" value="ECO:0007669"/>
    <property type="project" value="UniProtKB-UniRule"/>
</dbReference>
<dbReference type="InterPro" id="IPR036388">
    <property type="entry name" value="WH-like_DNA-bd_sf"/>
</dbReference>
<organism evidence="11">
    <name type="scientific">Desulfurella acetivorans</name>
    <dbReference type="NCBI Taxonomy" id="33002"/>
    <lineage>
        <taxon>Bacteria</taxon>
        <taxon>Pseudomonadati</taxon>
        <taxon>Campylobacterota</taxon>
        <taxon>Desulfurellia</taxon>
        <taxon>Desulfurellales</taxon>
        <taxon>Desulfurellaceae</taxon>
        <taxon>Desulfurella</taxon>
    </lineage>
</organism>
<evidence type="ECO:0000256" key="2">
    <source>
        <dbReference type="ARBA" id="ARBA00022448"/>
    </source>
</evidence>
<dbReference type="CDD" id="cd00383">
    <property type="entry name" value="trans_reg_C"/>
    <property type="match status" value="1"/>
</dbReference>
<keyword evidence="5 7" id="KW-0238">DNA-binding</keyword>
<dbReference type="Gene3D" id="1.10.10.10">
    <property type="entry name" value="Winged helix-like DNA-binding domain superfamily/Winged helix DNA-binding domain"/>
    <property type="match status" value="1"/>
</dbReference>
<dbReference type="InterPro" id="IPR036259">
    <property type="entry name" value="MFS_trans_sf"/>
</dbReference>
<evidence type="ECO:0000256" key="6">
    <source>
        <dbReference type="ARBA" id="ARBA00023136"/>
    </source>
</evidence>
<dbReference type="GO" id="GO:0016020">
    <property type="term" value="C:membrane"/>
    <property type="evidence" value="ECO:0007669"/>
    <property type="project" value="UniProtKB-SubCell"/>
</dbReference>
<name>A0A7C6A749_DESAE</name>
<feature type="DNA-binding region" description="OmpR/PhoB-type" evidence="7">
    <location>
        <begin position="85"/>
        <end position="159"/>
    </location>
</feature>
<keyword evidence="6 8" id="KW-0472">Membrane</keyword>
<dbReference type="PROSITE" id="PS51755">
    <property type="entry name" value="OMPR_PHOB"/>
    <property type="match status" value="1"/>
</dbReference>
<keyword evidence="2" id="KW-0813">Transport</keyword>
<evidence type="ECO:0000313" key="11">
    <source>
        <dbReference type="EMBL" id="HHS48925.1"/>
    </source>
</evidence>
<dbReference type="Proteomes" id="UP000886400">
    <property type="component" value="Unassembled WGS sequence"/>
</dbReference>
<dbReference type="InterPro" id="IPR005829">
    <property type="entry name" value="Sugar_transporter_CS"/>
</dbReference>
<comment type="subcellular location">
    <subcellularLocation>
        <location evidence="1">Membrane</location>
        <topology evidence="1">Multi-pass membrane protein</topology>
    </subcellularLocation>
</comment>
<feature type="domain" description="OmpR/PhoB-type" evidence="10">
    <location>
        <begin position="85"/>
        <end position="159"/>
    </location>
</feature>
<evidence type="ECO:0000256" key="4">
    <source>
        <dbReference type="ARBA" id="ARBA00022989"/>
    </source>
</evidence>
<reference evidence="11" key="1">
    <citation type="journal article" date="2020" name="mSystems">
        <title>Genome- and Community-Level Interaction Insights into Carbon Utilization and Element Cycling Functions of Hydrothermarchaeota in Hydrothermal Sediment.</title>
        <authorList>
            <person name="Zhou Z."/>
            <person name="Liu Y."/>
            <person name="Xu W."/>
            <person name="Pan J."/>
            <person name="Luo Z.H."/>
            <person name="Li M."/>
        </authorList>
    </citation>
    <scope>NUCLEOTIDE SEQUENCE [LARGE SCALE GENOMIC DNA]</scope>
    <source>
        <strain evidence="11">SpSt-1135</strain>
    </source>
</reference>
<gene>
    <name evidence="11" type="ORF">ENM99_03575</name>
</gene>
<sequence>MVIGFTVTSFLCGIAPNLDLLLLFRALQGFSGGTLKPVSQAILMESFPEKKRGMAMSIFSIGVVFALILGPVIGGWLTDQYSWRWVFYINLPVGILATILTREVTKAGKKIELQKKEYSLLEYLMRNAGRIVTKTMILESIWGIILIHRRMLLMCLSTD</sequence>
<dbReference type="InterPro" id="IPR001867">
    <property type="entry name" value="OmpR/PhoB-type_DNA-bd"/>
</dbReference>
<dbReference type="AlphaFoldDB" id="A0A7C6A749"/>
<feature type="transmembrane region" description="Helical" evidence="8">
    <location>
        <begin position="83"/>
        <end position="101"/>
    </location>
</feature>
<evidence type="ECO:0000256" key="7">
    <source>
        <dbReference type="PROSITE-ProRule" id="PRU01091"/>
    </source>
</evidence>
<feature type="domain" description="Major facilitator superfamily (MFS) profile" evidence="9">
    <location>
        <begin position="1"/>
        <end position="159"/>
    </location>
</feature>
<accession>A0A7C6A749</accession>
<dbReference type="InterPro" id="IPR020846">
    <property type="entry name" value="MFS_dom"/>
</dbReference>
<evidence type="ECO:0000256" key="1">
    <source>
        <dbReference type="ARBA" id="ARBA00004141"/>
    </source>
</evidence>
<dbReference type="GO" id="GO:0000160">
    <property type="term" value="P:phosphorelay signal transduction system"/>
    <property type="evidence" value="ECO:0007669"/>
    <property type="project" value="InterPro"/>
</dbReference>
<dbReference type="PANTHER" id="PTHR42718:SF9">
    <property type="entry name" value="MAJOR FACILITATOR SUPERFAMILY MULTIDRUG TRANSPORTER MFSC"/>
    <property type="match status" value="1"/>
</dbReference>
<evidence type="ECO:0000256" key="8">
    <source>
        <dbReference type="SAM" id="Phobius"/>
    </source>
</evidence>
<evidence type="ECO:0000256" key="3">
    <source>
        <dbReference type="ARBA" id="ARBA00022692"/>
    </source>
</evidence>
<dbReference type="PANTHER" id="PTHR42718">
    <property type="entry name" value="MAJOR FACILITATOR SUPERFAMILY MULTIDRUG TRANSPORTER MFSC"/>
    <property type="match status" value="1"/>
</dbReference>
<evidence type="ECO:0000256" key="5">
    <source>
        <dbReference type="ARBA" id="ARBA00023125"/>
    </source>
</evidence>
<comment type="caution">
    <text evidence="11">The sequence shown here is derived from an EMBL/GenBank/DDBJ whole genome shotgun (WGS) entry which is preliminary data.</text>
</comment>
<dbReference type="EMBL" id="DRZX01000177">
    <property type="protein sequence ID" value="HHS48925.1"/>
    <property type="molecule type" value="Genomic_DNA"/>
</dbReference>